<accession>K0NH00</accession>
<evidence type="ECO:0000313" key="2">
    <source>
        <dbReference type="EMBL" id="CCK80511.1"/>
    </source>
</evidence>
<evidence type="ECO:0000256" key="1">
    <source>
        <dbReference type="SAM" id="Coils"/>
    </source>
</evidence>
<proteinExistence type="predicted"/>
<feature type="coiled-coil region" evidence="1">
    <location>
        <begin position="112"/>
        <end position="153"/>
    </location>
</feature>
<dbReference type="AlphaFoldDB" id="K0NH00"/>
<dbReference type="Proteomes" id="UP000007347">
    <property type="component" value="Chromosome"/>
</dbReference>
<dbReference type="OrthoDB" id="5415276at2"/>
<sequence>MTQKRLLSVSGIINELNIGKVTTKFLLKRFGKWMPYDLIDGQPFYPIETIKKLFMIQEMLEMGMLPSDIEKKLVSAFNSDDSPSPFENQPQQEDIRLSMDGLTLLKSVFSDIGEQQKRIAIAHEKRAEAEEKKADAMNNIANALQEIKTLLENDPAIQRIIHQASAVITSDDPDDTDKKAPPIEMDDLSLLLDEAEEQDDLSLLLDDTKELNDQMDDLSTLIDEVACPANESDQLDDLSLLLDKVSSEEDIKTDKTLALDDLSALIDQNSSSIKTEASVEQPVELDDLLKLIDDPPYKSLPPSQDLDDLSLLIEQDPVLKKETNNTVQDKDLKMDDLSTLLDDQTNNEPPSFGNEESENTPVIKIDITPEENLERYKAAVMKVIIGLEADGLDVEAATNRLNKNRIRTLSGNPKWNQKAISQIYKFIRSAK</sequence>
<keyword evidence="3" id="KW-1185">Reference proteome</keyword>
<evidence type="ECO:0000313" key="3">
    <source>
        <dbReference type="Proteomes" id="UP000007347"/>
    </source>
</evidence>
<dbReference type="EMBL" id="FO203503">
    <property type="protein sequence ID" value="CCK80511.1"/>
    <property type="molecule type" value="Genomic_DNA"/>
</dbReference>
<dbReference type="HOGENOM" id="CLU_605096_0_0_7"/>
<keyword evidence="1" id="KW-0175">Coiled coil</keyword>
<dbReference type="RefSeq" id="WP_014957823.1">
    <property type="nucleotide sequence ID" value="NC_018645.1"/>
</dbReference>
<dbReference type="KEGG" id="dto:TOL2_C23500"/>
<gene>
    <name evidence="2" type="ordered locus">TOL2_C23500</name>
</gene>
<name>K0NH00_DESTT</name>
<protein>
    <submittedName>
        <fullName evidence="2">Uncharacterized protein</fullName>
    </submittedName>
</protein>
<organism evidence="2 3">
    <name type="scientific">Desulfobacula toluolica (strain DSM 7467 / Tol2)</name>
    <dbReference type="NCBI Taxonomy" id="651182"/>
    <lineage>
        <taxon>Bacteria</taxon>
        <taxon>Pseudomonadati</taxon>
        <taxon>Thermodesulfobacteriota</taxon>
        <taxon>Desulfobacteria</taxon>
        <taxon>Desulfobacterales</taxon>
        <taxon>Desulfobacteraceae</taxon>
        <taxon>Desulfobacula</taxon>
    </lineage>
</organism>
<reference evidence="2 3" key="1">
    <citation type="journal article" date="2013" name="Environ. Microbiol.">
        <title>Complete genome, catabolic sub-proteomes and key-metabolites of Desulfobacula toluolica Tol2, a marine, aromatic compound-degrading, sulfate-reducing bacterium.</title>
        <authorList>
            <person name="Wohlbrand L."/>
            <person name="Jacob J.H."/>
            <person name="Kube M."/>
            <person name="Mussmann M."/>
            <person name="Jarling R."/>
            <person name="Beck A."/>
            <person name="Amann R."/>
            <person name="Wilkes H."/>
            <person name="Reinhardt R."/>
            <person name="Rabus R."/>
        </authorList>
    </citation>
    <scope>NUCLEOTIDE SEQUENCE [LARGE SCALE GENOMIC DNA]</scope>
    <source>
        <strain evidence="3">DSM 7467 / Tol2</strain>
    </source>
</reference>